<feature type="region of interest" description="Disordered" evidence="1">
    <location>
        <begin position="1"/>
        <end position="63"/>
    </location>
</feature>
<dbReference type="Proteomes" id="UP000030765">
    <property type="component" value="Unassembled WGS sequence"/>
</dbReference>
<sequence>MRSEKPAYRREESNNNRKTPEAKDGEVQEEAAAAVDLSFGPRGTLATPRKLFGEESVDKPVRN</sequence>
<evidence type="ECO:0000313" key="2">
    <source>
        <dbReference type="EMBL" id="KFB53196.1"/>
    </source>
</evidence>
<evidence type="ECO:0000256" key="1">
    <source>
        <dbReference type="SAM" id="MobiDB-lite"/>
    </source>
</evidence>
<accession>A0A084WSK2</accession>
<evidence type="ECO:0000313" key="3">
    <source>
        <dbReference type="EnsemblMetazoa" id="ASIC021501-PA"/>
    </source>
</evidence>
<dbReference type="EMBL" id="ATLV01026606">
    <property type="status" value="NOT_ANNOTATED_CDS"/>
    <property type="molecule type" value="Genomic_DNA"/>
</dbReference>
<dbReference type="VEuPathDB" id="VectorBase:ASIC021501"/>
<gene>
    <name evidence="2" type="ORF">ZHAS_00021501</name>
</gene>
<evidence type="ECO:0000313" key="4">
    <source>
        <dbReference type="Proteomes" id="UP000030765"/>
    </source>
</evidence>
<keyword evidence="4" id="KW-1185">Reference proteome</keyword>
<feature type="compositionally biased region" description="Basic and acidic residues" evidence="1">
    <location>
        <begin position="1"/>
        <end position="26"/>
    </location>
</feature>
<dbReference type="EnsemblMetazoa" id="ASIC021501-RA">
    <property type="protein sequence ID" value="ASIC021501-PA"/>
    <property type="gene ID" value="ASIC021501"/>
</dbReference>
<reference evidence="2 4" key="1">
    <citation type="journal article" date="2014" name="BMC Genomics">
        <title>Genome sequence of Anopheles sinensis provides insight into genetics basis of mosquito competence for malaria parasites.</title>
        <authorList>
            <person name="Zhou D."/>
            <person name="Zhang D."/>
            <person name="Ding G."/>
            <person name="Shi L."/>
            <person name="Hou Q."/>
            <person name="Ye Y."/>
            <person name="Xu Y."/>
            <person name="Zhou H."/>
            <person name="Xiong C."/>
            <person name="Li S."/>
            <person name="Yu J."/>
            <person name="Hong S."/>
            <person name="Yu X."/>
            <person name="Zou P."/>
            <person name="Chen C."/>
            <person name="Chang X."/>
            <person name="Wang W."/>
            <person name="Lv Y."/>
            <person name="Sun Y."/>
            <person name="Ma L."/>
            <person name="Shen B."/>
            <person name="Zhu C."/>
        </authorList>
    </citation>
    <scope>NUCLEOTIDE SEQUENCE [LARGE SCALE GENOMIC DNA]</scope>
</reference>
<protein>
    <submittedName>
        <fullName evidence="2 3">Uncharacterized protein</fullName>
    </submittedName>
</protein>
<feature type="compositionally biased region" description="Basic and acidic residues" evidence="1">
    <location>
        <begin position="51"/>
        <end position="63"/>
    </location>
</feature>
<reference evidence="3" key="2">
    <citation type="submission" date="2020-05" db="UniProtKB">
        <authorList>
            <consortium name="EnsemblMetazoa"/>
        </authorList>
    </citation>
    <scope>IDENTIFICATION</scope>
</reference>
<name>A0A084WSK2_ANOSI</name>
<proteinExistence type="predicted"/>
<organism evidence="2">
    <name type="scientific">Anopheles sinensis</name>
    <name type="common">Mosquito</name>
    <dbReference type="NCBI Taxonomy" id="74873"/>
    <lineage>
        <taxon>Eukaryota</taxon>
        <taxon>Metazoa</taxon>
        <taxon>Ecdysozoa</taxon>
        <taxon>Arthropoda</taxon>
        <taxon>Hexapoda</taxon>
        <taxon>Insecta</taxon>
        <taxon>Pterygota</taxon>
        <taxon>Neoptera</taxon>
        <taxon>Endopterygota</taxon>
        <taxon>Diptera</taxon>
        <taxon>Nematocera</taxon>
        <taxon>Culicoidea</taxon>
        <taxon>Culicidae</taxon>
        <taxon>Anophelinae</taxon>
        <taxon>Anopheles</taxon>
    </lineage>
</organism>
<dbReference type="EMBL" id="KE525415">
    <property type="protein sequence ID" value="KFB53196.1"/>
    <property type="molecule type" value="Genomic_DNA"/>
</dbReference>
<dbReference type="AlphaFoldDB" id="A0A084WSK2"/>